<organism evidence="5 6">
    <name type="scientific">Taxus chinensis</name>
    <name type="common">Chinese yew</name>
    <name type="synonym">Taxus wallichiana var. chinensis</name>
    <dbReference type="NCBI Taxonomy" id="29808"/>
    <lineage>
        <taxon>Eukaryota</taxon>
        <taxon>Viridiplantae</taxon>
        <taxon>Streptophyta</taxon>
        <taxon>Embryophyta</taxon>
        <taxon>Tracheophyta</taxon>
        <taxon>Spermatophyta</taxon>
        <taxon>Pinopsida</taxon>
        <taxon>Pinidae</taxon>
        <taxon>Conifers II</taxon>
        <taxon>Cupressales</taxon>
        <taxon>Taxaceae</taxon>
        <taxon>Taxus</taxon>
    </lineage>
</organism>
<gene>
    <name evidence="5" type="ORF">KI387_007990</name>
</gene>
<protein>
    <recommendedName>
        <fullName evidence="7">WAT1-related protein</fullName>
    </recommendedName>
</protein>
<comment type="caution">
    <text evidence="5">The sequence shown here is derived from an EMBL/GenBank/DDBJ whole genome shotgun (WGS) entry which is preliminary data.</text>
</comment>
<evidence type="ECO:0000256" key="3">
    <source>
        <dbReference type="ARBA" id="ARBA00023136"/>
    </source>
</evidence>
<dbReference type="Proteomes" id="UP000824469">
    <property type="component" value="Unassembled WGS sequence"/>
</dbReference>
<evidence type="ECO:0008006" key="7">
    <source>
        <dbReference type="Google" id="ProtNLM"/>
    </source>
</evidence>
<evidence type="ECO:0000313" key="5">
    <source>
        <dbReference type="EMBL" id="KAH9303586.1"/>
    </source>
</evidence>
<dbReference type="GO" id="GO:0016020">
    <property type="term" value="C:membrane"/>
    <property type="evidence" value="ECO:0007669"/>
    <property type="project" value="InterPro"/>
</dbReference>
<keyword evidence="3 4" id="KW-0472">Membrane</keyword>
<accession>A0AA38CPQ1</accession>
<dbReference type="InterPro" id="IPR030184">
    <property type="entry name" value="WAT1-related"/>
</dbReference>
<dbReference type="OMA" id="VRTTICL"/>
<keyword evidence="2 4" id="KW-1133">Transmembrane helix</keyword>
<name>A0AA38CPQ1_TAXCH</name>
<dbReference type="EMBL" id="JAHRHJ020000008">
    <property type="protein sequence ID" value="KAH9303586.1"/>
    <property type="molecule type" value="Genomic_DNA"/>
</dbReference>
<feature type="transmembrane region" description="Helical" evidence="4">
    <location>
        <begin position="52"/>
        <end position="72"/>
    </location>
</feature>
<dbReference type="PANTHER" id="PTHR31218">
    <property type="entry name" value="WAT1-RELATED PROTEIN"/>
    <property type="match status" value="1"/>
</dbReference>
<reference evidence="5 6" key="1">
    <citation type="journal article" date="2021" name="Nat. Plants">
        <title>The Taxus genome provides insights into paclitaxel biosynthesis.</title>
        <authorList>
            <person name="Xiong X."/>
            <person name="Gou J."/>
            <person name="Liao Q."/>
            <person name="Li Y."/>
            <person name="Zhou Q."/>
            <person name="Bi G."/>
            <person name="Li C."/>
            <person name="Du R."/>
            <person name="Wang X."/>
            <person name="Sun T."/>
            <person name="Guo L."/>
            <person name="Liang H."/>
            <person name="Lu P."/>
            <person name="Wu Y."/>
            <person name="Zhang Z."/>
            <person name="Ro D.K."/>
            <person name="Shang Y."/>
            <person name="Huang S."/>
            <person name="Yan J."/>
        </authorList>
    </citation>
    <scope>NUCLEOTIDE SEQUENCE [LARGE SCALE GENOMIC DNA]</scope>
    <source>
        <strain evidence="5">Ta-2019</strain>
    </source>
</reference>
<feature type="transmembrane region" description="Helical" evidence="4">
    <location>
        <begin position="6"/>
        <end position="31"/>
    </location>
</feature>
<evidence type="ECO:0000256" key="1">
    <source>
        <dbReference type="ARBA" id="ARBA00022692"/>
    </source>
</evidence>
<keyword evidence="6" id="KW-1185">Reference proteome</keyword>
<evidence type="ECO:0000256" key="4">
    <source>
        <dbReference type="SAM" id="Phobius"/>
    </source>
</evidence>
<dbReference type="GO" id="GO:0022857">
    <property type="term" value="F:transmembrane transporter activity"/>
    <property type="evidence" value="ECO:0007669"/>
    <property type="project" value="InterPro"/>
</dbReference>
<feature type="non-terminal residue" evidence="5">
    <location>
        <position position="185"/>
    </location>
</feature>
<proteinExistence type="predicted"/>
<sequence>SQAKVLGTLISVGGAMIVTFYKGPVIGNFGFSNHDSEESHYIAEKTTSVKDWIIGSLFLAGASISWSTWNIMLVATLKRYPAELSITVITTILATMQSAILTLIAEKDLTVWSLNWDIDVMSISYSVRTTICLHSSRACGYNQKQPYIQKYENDPFLVRSYWYRAHLYHANLVQPQERTSFCGNV</sequence>
<evidence type="ECO:0000313" key="6">
    <source>
        <dbReference type="Proteomes" id="UP000824469"/>
    </source>
</evidence>
<dbReference type="AlphaFoldDB" id="A0AA38CPQ1"/>
<evidence type="ECO:0000256" key="2">
    <source>
        <dbReference type="ARBA" id="ARBA00022989"/>
    </source>
</evidence>
<keyword evidence="1 4" id="KW-0812">Transmembrane</keyword>
<feature type="transmembrane region" description="Helical" evidence="4">
    <location>
        <begin position="84"/>
        <end position="105"/>
    </location>
</feature>